<gene>
    <name evidence="1" type="ORF">EPK99_15640</name>
</gene>
<proteinExistence type="predicted"/>
<keyword evidence="2" id="KW-1185">Reference proteome</keyword>
<dbReference type="AlphaFoldDB" id="A0A3S3VHZ4"/>
<name>A0A3S3VHZ4_9HYPH</name>
<evidence type="ECO:0000313" key="1">
    <source>
        <dbReference type="EMBL" id="RWX77086.1"/>
    </source>
</evidence>
<sequence length="197" mass="22382">MVNLAPYFRSYQFEHGLRMLETGYIAARDSLEEEIKRIEHDSAAYDLAVANGADLIAEYDEDGVRLWEQSQVYEAQITDVYSALFEVRKAFVIALYHFWEDSAAHWMALNGKQASHEDMELYCSREGYGPSPDLGAVRCLANHLKHGRNSRTDWLARLRSEYPSFLPPQQSKIFGFSEETLFKVAAVIFASGPTTAT</sequence>
<evidence type="ECO:0000313" key="2">
    <source>
        <dbReference type="Proteomes" id="UP000287687"/>
    </source>
</evidence>
<organism evidence="1 2">
    <name type="scientific">Neorhizobium lilium</name>
    <dbReference type="NCBI Taxonomy" id="2503024"/>
    <lineage>
        <taxon>Bacteria</taxon>
        <taxon>Pseudomonadati</taxon>
        <taxon>Pseudomonadota</taxon>
        <taxon>Alphaproteobacteria</taxon>
        <taxon>Hyphomicrobiales</taxon>
        <taxon>Rhizobiaceae</taxon>
        <taxon>Rhizobium/Agrobacterium group</taxon>
        <taxon>Neorhizobium</taxon>
    </lineage>
</organism>
<dbReference type="RefSeq" id="WP_128444000.1">
    <property type="nucleotide sequence ID" value="NZ_SBIP01000003.1"/>
</dbReference>
<dbReference type="EMBL" id="SBIP01000003">
    <property type="protein sequence ID" value="RWX77086.1"/>
    <property type="molecule type" value="Genomic_DNA"/>
</dbReference>
<accession>A0A3S3VHZ4</accession>
<protein>
    <submittedName>
        <fullName evidence="1">Uncharacterized protein</fullName>
    </submittedName>
</protein>
<dbReference type="OrthoDB" id="8454040at2"/>
<dbReference type="Proteomes" id="UP000287687">
    <property type="component" value="Unassembled WGS sequence"/>
</dbReference>
<comment type="caution">
    <text evidence="1">The sequence shown here is derived from an EMBL/GenBank/DDBJ whole genome shotgun (WGS) entry which is preliminary data.</text>
</comment>
<reference evidence="1 2" key="1">
    <citation type="submission" date="2019-01" db="EMBL/GenBank/DDBJ databases">
        <title>The draft genome of Rhizobium sp. 24NR.</title>
        <authorList>
            <person name="Liu L."/>
            <person name="Liang L."/>
            <person name="Shi S."/>
            <person name="Xu L."/>
            <person name="Wang X."/>
            <person name="Li L."/>
            <person name="Zhang X."/>
        </authorList>
    </citation>
    <scope>NUCLEOTIDE SEQUENCE [LARGE SCALE GENOMIC DNA]</scope>
    <source>
        <strain evidence="1 2">24NR</strain>
    </source>
</reference>